<dbReference type="SMART" id="SM00355">
    <property type="entry name" value="ZnF_C2H2"/>
    <property type="match status" value="2"/>
</dbReference>
<dbReference type="GO" id="GO:0008270">
    <property type="term" value="F:zinc ion binding"/>
    <property type="evidence" value="ECO:0007669"/>
    <property type="project" value="UniProtKB-KW"/>
</dbReference>
<feature type="region of interest" description="Disordered" evidence="2">
    <location>
        <begin position="448"/>
        <end position="470"/>
    </location>
</feature>
<keyword evidence="1" id="KW-0479">Metal-binding</keyword>
<dbReference type="EMBL" id="FWEW01003741">
    <property type="protein sequence ID" value="SLM40743.1"/>
    <property type="molecule type" value="Genomic_DNA"/>
</dbReference>
<feature type="compositionally biased region" description="Acidic residues" evidence="2">
    <location>
        <begin position="280"/>
        <end position="297"/>
    </location>
</feature>
<feature type="region of interest" description="Disordered" evidence="2">
    <location>
        <begin position="94"/>
        <end position="202"/>
    </location>
</feature>
<evidence type="ECO:0000256" key="2">
    <source>
        <dbReference type="SAM" id="MobiDB-lite"/>
    </source>
</evidence>
<accession>A0A1W5DC40</accession>
<feature type="compositionally biased region" description="Low complexity" evidence="2">
    <location>
        <begin position="316"/>
        <end position="325"/>
    </location>
</feature>
<evidence type="ECO:0000313" key="5">
    <source>
        <dbReference type="Proteomes" id="UP000192927"/>
    </source>
</evidence>
<keyword evidence="1" id="KW-0862">Zinc</keyword>
<reference evidence="5" key="1">
    <citation type="submission" date="2017-03" db="EMBL/GenBank/DDBJ databases">
        <authorList>
            <person name="Sharma R."/>
            <person name="Thines M."/>
        </authorList>
    </citation>
    <scope>NUCLEOTIDE SEQUENCE [LARGE SCALE GENOMIC DNA]</scope>
</reference>
<evidence type="ECO:0000259" key="3">
    <source>
        <dbReference type="PROSITE" id="PS50157"/>
    </source>
</evidence>
<protein>
    <submittedName>
        <fullName evidence="4">Zinc finger, C2H2-like</fullName>
    </submittedName>
</protein>
<dbReference type="PROSITE" id="PS50157">
    <property type="entry name" value="ZINC_FINGER_C2H2_2"/>
    <property type="match status" value="1"/>
</dbReference>
<feature type="region of interest" description="Disordered" evidence="2">
    <location>
        <begin position="260"/>
        <end position="367"/>
    </location>
</feature>
<dbReference type="PROSITE" id="PS00028">
    <property type="entry name" value="ZINC_FINGER_C2H2_1"/>
    <property type="match status" value="1"/>
</dbReference>
<name>A0A1W5DC40_9LECA</name>
<dbReference type="InterPro" id="IPR039970">
    <property type="entry name" value="TF_Grauzone"/>
</dbReference>
<evidence type="ECO:0000313" key="4">
    <source>
        <dbReference type="EMBL" id="SLM40743.1"/>
    </source>
</evidence>
<evidence type="ECO:0000256" key="1">
    <source>
        <dbReference type="PROSITE-ProRule" id="PRU00042"/>
    </source>
</evidence>
<proteinExistence type="predicted"/>
<keyword evidence="1" id="KW-0863">Zinc-finger</keyword>
<dbReference type="Gene3D" id="3.30.160.60">
    <property type="entry name" value="Classic Zinc Finger"/>
    <property type="match status" value="1"/>
</dbReference>
<dbReference type="PANTHER" id="PTHR23225:SF2">
    <property type="entry name" value="AT09679P-RELATED"/>
    <property type="match status" value="1"/>
</dbReference>
<dbReference type="PANTHER" id="PTHR23225">
    <property type="entry name" value="ZINC FINGER PROTEIN"/>
    <property type="match status" value="1"/>
</dbReference>
<organism evidence="4 5">
    <name type="scientific">Lasallia pustulata</name>
    <dbReference type="NCBI Taxonomy" id="136370"/>
    <lineage>
        <taxon>Eukaryota</taxon>
        <taxon>Fungi</taxon>
        <taxon>Dikarya</taxon>
        <taxon>Ascomycota</taxon>
        <taxon>Pezizomycotina</taxon>
        <taxon>Lecanoromycetes</taxon>
        <taxon>OSLEUM clade</taxon>
        <taxon>Umbilicariomycetidae</taxon>
        <taxon>Umbilicariales</taxon>
        <taxon>Umbilicariaceae</taxon>
        <taxon>Lasallia</taxon>
    </lineage>
</organism>
<dbReference type="Proteomes" id="UP000192927">
    <property type="component" value="Unassembled WGS sequence"/>
</dbReference>
<keyword evidence="5" id="KW-1185">Reference proteome</keyword>
<dbReference type="GO" id="GO:0003700">
    <property type="term" value="F:DNA-binding transcription factor activity"/>
    <property type="evidence" value="ECO:0007669"/>
    <property type="project" value="InterPro"/>
</dbReference>
<feature type="region of interest" description="Disordered" evidence="2">
    <location>
        <begin position="214"/>
        <end position="238"/>
    </location>
</feature>
<feature type="domain" description="C2H2-type" evidence="3">
    <location>
        <begin position="377"/>
        <end position="405"/>
    </location>
</feature>
<dbReference type="AlphaFoldDB" id="A0A1W5DC40"/>
<sequence length="618" mass="68929">MAGLLMFNDLPSIDIEDGSFNRQLAYHSNGADMETFWAPVNTTLTYMRNVPFYSTDRSLQQDALEAHSYLQQLPASLGKPSFISEASTWHNDSSQLKSHLNGGWETQRPQNYQPLWPHPFPKARYNSPDGSMGGDRSATELDSSTGGSVWSPRRSAGYFEPTEHLDMDYLPGSQSQDHGSAPPHGAFSSSHNLPSAPGAEFGDGVALRDVQEYPDGESEVHIDQFDDEETKMSQQSSYLEFARPHGCLPEALQSQRNYDEGIGSSIHDESPSPSIKGEDDMSMVDDVKEEDEDDDVSDYTPAGRSKRNYHTRKSSTTKAPSSPTKRSSRGKRSPKLAPSNKVSKRRTKATPLNPTSPLKPMTANPTAISTHGNTTSNTCPNCHQTFATPSAMHKHNLTTHTRPFTCTFGPYGCPSRFGSKNEWKRHVSSQHIQLGIWRCDQCACIPQPSHRLSSSSASKKRGTTATKENEKDDIIVLGGPAVEPTDGSFNEFNRKDLFTQHLRRMHSPPRSASAEREAFEASLEATRRRCWIKTRDPPPSSVCGYCCHGDADIGGVKNESVFEGPESWDERMEHVGRHMERGHEVREWREDVGLREWMVREGLIVWEEREGKWVLGGS</sequence>
<dbReference type="InterPro" id="IPR013087">
    <property type="entry name" value="Znf_C2H2_type"/>
</dbReference>
<feature type="compositionally biased region" description="Basic residues" evidence="2">
    <location>
        <begin position="304"/>
        <end position="315"/>
    </location>
</feature>